<dbReference type="AlphaFoldDB" id="A0A239Q1I3"/>
<dbReference type="Pfam" id="PF13501">
    <property type="entry name" value="SoxY"/>
    <property type="match status" value="1"/>
</dbReference>
<evidence type="ECO:0000259" key="1">
    <source>
        <dbReference type="Pfam" id="PF13501"/>
    </source>
</evidence>
<accession>A0A239Q1I3</accession>
<dbReference type="InterPro" id="IPR013783">
    <property type="entry name" value="Ig-like_fold"/>
</dbReference>
<evidence type="ECO:0000313" key="2">
    <source>
        <dbReference type="EMBL" id="SNT76178.1"/>
    </source>
</evidence>
<sequence>MGSTLTYLLPGGQVGLAEFRGNAAVPESARTDPFDSGMWPDHRRDFLDDPQDWRHDPALLVLTPPNAEDPGHVPVLVDATALDGPVDRIVVSIDYSPLPKVLVFHPLRALPFLGFGVKYEIGSPLRASVRMADGSWRMGASFVDAAGGGCTAPAAAHSRPDWQQDLGQMRGRIWPAFGRLRLTLRHPMDTGLADGISAHHLTELTLADDAGPIARLEIFEPVEEDPGLTFLLPKGMTGPVRISARDNLGYQFNAEVSA</sequence>
<organism evidence="2 3">
    <name type="scientific">Paracoccus seriniphilus</name>
    <dbReference type="NCBI Taxonomy" id="184748"/>
    <lineage>
        <taxon>Bacteria</taxon>
        <taxon>Pseudomonadati</taxon>
        <taxon>Pseudomonadota</taxon>
        <taxon>Alphaproteobacteria</taxon>
        <taxon>Rhodobacterales</taxon>
        <taxon>Paracoccaceae</taxon>
        <taxon>Paracoccus</taxon>
    </lineage>
</organism>
<proteinExistence type="predicted"/>
<dbReference type="InterPro" id="IPR030831">
    <property type="entry name" value="Fuse-rel_SoxYZ"/>
</dbReference>
<feature type="domain" description="Ig-like SoxY" evidence="1">
    <location>
        <begin position="45"/>
        <end position="150"/>
    </location>
</feature>
<dbReference type="InterPro" id="IPR038162">
    <property type="entry name" value="SoxY_sf"/>
</dbReference>
<reference evidence="2 3" key="1">
    <citation type="submission" date="2017-07" db="EMBL/GenBank/DDBJ databases">
        <authorList>
            <person name="Sun Z.S."/>
            <person name="Albrecht U."/>
            <person name="Echele G."/>
            <person name="Lee C.C."/>
        </authorList>
    </citation>
    <scope>NUCLEOTIDE SEQUENCE [LARGE SCALE GENOMIC DNA]</scope>
    <source>
        <strain evidence="2 3">DSM 14827</strain>
    </source>
</reference>
<dbReference type="RefSeq" id="WP_089345511.1">
    <property type="nucleotide sequence ID" value="NZ_CP067130.1"/>
</dbReference>
<dbReference type="EMBL" id="FZQB01000016">
    <property type="protein sequence ID" value="SNT76178.1"/>
    <property type="molecule type" value="Genomic_DNA"/>
</dbReference>
<gene>
    <name evidence="2" type="ORF">SAMN05444959_11643</name>
</gene>
<dbReference type="Gene3D" id="2.60.40.10">
    <property type="entry name" value="Immunoglobulins"/>
    <property type="match status" value="1"/>
</dbReference>
<protein>
    <submittedName>
        <fullName evidence="2">Sulfur-oxidizing protein SoxY</fullName>
    </submittedName>
</protein>
<evidence type="ECO:0000313" key="3">
    <source>
        <dbReference type="Proteomes" id="UP000198307"/>
    </source>
</evidence>
<dbReference type="InterPro" id="IPR014756">
    <property type="entry name" value="Ig_E-set"/>
</dbReference>
<dbReference type="SUPFAM" id="SSF81296">
    <property type="entry name" value="E set domains"/>
    <property type="match status" value="1"/>
</dbReference>
<dbReference type="InterPro" id="IPR032711">
    <property type="entry name" value="SoxY"/>
</dbReference>
<name>A0A239Q1I3_9RHOB</name>
<keyword evidence="3" id="KW-1185">Reference proteome</keyword>
<dbReference type="Gene3D" id="2.60.40.2470">
    <property type="entry name" value="SoxY domain"/>
    <property type="match status" value="1"/>
</dbReference>
<dbReference type="Proteomes" id="UP000198307">
    <property type="component" value="Unassembled WGS sequence"/>
</dbReference>
<dbReference type="OrthoDB" id="5343309at2"/>
<dbReference type="NCBIfam" id="TIGR04557">
    <property type="entry name" value="fuse_rel_SoxYZ"/>
    <property type="match status" value="1"/>
</dbReference>